<organism evidence="2 3">
    <name type="scientific">Botryobasidium botryosum (strain FD-172 SS1)</name>
    <dbReference type="NCBI Taxonomy" id="930990"/>
    <lineage>
        <taxon>Eukaryota</taxon>
        <taxon>Fungi</taxon>
        <taxon>Dikarya</taxon>
        <taxon>Basidiomycota</taxon>
        <taxon>Agaricomycotina</taxon>
        <taxon>Agaricomycetes</taxon>
        <taxon>Cantharellales</taxon>
        <taxon>Botryobasidiaceae</taxon>
        <taxon>Botryobasidium</taxon>
    </lineage>
</organism>
<evidence type="ECO:0000313" key="2">
    <source>
        <dbReference type="EMBL" id="KDQ06374.1"/>
    </source>
</evidence>
<dbReference type="EMBL" id="KL198139">
    <property type="protein sequence ID" value="KDQ06374.1"/>
    <property type="molecule type" value="Genomic_DNA"/>
</dbReference>
<proteinExistence type="predicted"/>
<name>A0A067LTJ3_BOTB1</name>
<dbReference type="AlphaFoldDB" id="A0A067LTJ3"/>
<dbReference type="Proteomes" id="UP000027195">
    <property type="component" value="Unassembled WGS sequence"/>
</dbReference>
<feature type="region of interest" description="Disordered" evidence="1">
    <location>
        <begin position="1"/>
        <end position="37"/>
    </location>
</feature>
<protein>
    <submittedName>
        <fullName evidence="2">Uncharacterized protein</fullName>
    </submittedName>
</protein>
<sequence>MSCPNGDGGGDTGDSSPSEVDSSLNDMDSSQEPAASLSRNLAVQMVREYKNDYLLEGKTTEEMCAQLPLSNFDLTIAAPTLEEAEMTVFWAVSDNLISGWKQHPHAPDILANGTIFYQELFRAALEWHPTMPKLICTFVVVLTGSVSDQAAIMDYYLSLFLQRARPPPPTKSPAGPELMKALRTRDHIKKEMDNARASGCDAQQRAMWIPVDRLPKDQIKQLEDLTMCEADDIVQLVMELGYKVLRVEKWHCICAPPKTATGSKPPP</sequence>
<feature type="compositionally biased region" description="Gly residues" evidence="1">
    <location>
        <begin position="1"/>
        <end position="12"/>
    </location>
</feature>
<keyword evidence="3" id="KW-1185">Reference proteome</keyword>
<accession>A0A067LTJ3</accession>
<dbReference type="InParanoid" id="A0A067LTJ3"/>
<gene>
    <name evidence="2" type="ORF">BOTBODRAFT_181660</name>
</gene>
<evidence type="ECO:0000256" key="1">
    <source>
        <dbReference type="SAM" id="MobiDB-lite"/>
    </source>
</evidence>
<feature type="compositionally biased region" description="Polar residues" evidence="1">
    <location>
        <begin position="15"/>
        <end position="37"/>
    </location>
</feature>
<evidence type="ECO:0000313" key="3">
    <source>
        <dbReference type="Proteomes" id="UP000027195"/>
    </source>
</evidence>
<reference evidence="3" key="1">
    <citation type="journal article" date="2014" name="Proc. Natl. Acad. Sci. U.S.A.">
        <title>Extensive sampling of basidiomycete genomes demonstrates inadequacy of the white-rot/brown-rot paradigm for wood decay fungi.</title>
        <authorList>
            <person name="Riley R."/>
            <person name="Salamov A.A."/>
            <person name="Brown D.W."/>
            <person name="Nagy L.G."/>
            <person name="Floudas D."/>
            <person name="Held B.W."/>
            <person name="Levasseur A."/>
            <person name="Lombard V."/>
            <person name="Morin E."/>
            <person name="Otillar R."/>
            <person name="Lindquist E.A."/>
            <person name="Sun H."/>
            <person name="LaButti K.M."/>
            <person name="Schmutz J."/>
            <person name="Jabbour D."/>
            <person name="Luo H."/>
            <person name="Baker S.E."/>
            <person name="Pisabarro A.G."/>
            <person name="Walton J.D."/>
            <person name="Blanchette R.A."/>
            <person name="Henrissat B."/>
            <person name="Martin F."/>
            <person name="Cullen D."/>
            <person name="Hibbett D.S."/>
            <person name="Grigoriev I.V."/>
        </authorList>
    </citation>
    <scope>NUCLEOTIDE SEQUENCE [LARGE SCALE GENOMIC DNA]</scope>
    <source>
        <strain evidence="3">FD-172 SS1</strain>
    </source>
</reference>
<dbReference type="HOGENOM" id="CLU_1042036_0_0_1"/>